<feature type="compositionally biased region" description="Basic and acidic residues" evidence="9">
    <location>
        <begin position="1263"/>
        <end position="1282"/>
    </location>
</feature>
<proteinExistence type="inferred from homology"/>
<dbReference type="InterPro" id="IPR007855">
    <property type="entry name" value="RDRP"/>
</dbReference>
<evidence type="ECO:0000313" key="13">
    <source>
        <dbReference type="Proteomes" id="UP000070168"/>
    </source>
</evidence>
<evidence type="ECO:0000256" key="2">
    <source>
        <dbReference type="ARBA" id="ARBA00022484"/>
    </source>
</evidence>
<dbReference type="Pfam" id="PF05183">
    <property type="entry name" value="RdRP"/>
    <property type="match status" value="1"/>
</dbReference>
<reference evidence="12 13" key="1">
    <citation type="journal article" date="2016" name="BMC Genomics">
        <title>Genome sequencing and secondary metabolism of the postharvest pathogen Penicillium griseofulvum.</title>
        <authorList>
            <person name="Banani H."/>
            <person name="Marcet-Houben M."/>
            <person name="Ballester A.R."/>
            <person name="Abbruscato P."/>
            <person name="Gonzalez-Candelas L."/>
            <person name="Gabaldon T."/>
            <person name="Spadaro D."/>
        </authorList>
    </citation>
    <scope>NUCLEOTIDE SEQUENCE [LARGE SCALE GENOMIC DNA]</scope>
    <source>
        <strain evidence="12 13">PG3</strain>
    </source>
</reference>
<feature type="region of interest" description="Disordered" evidence="9">
    <location>
        <begin position="1161"/>
        <end position="1180"/>
    </location>
</feature>
<sequence>MSTHDIYNAFEQYGNLISIDIWEDVAGRPDSKARIRFKPPPSEDFWRTGSFGVRLRGGRVAVLSLSVYCGDPAGYIPSPVRPDVKLPSELELKTVQIDIGVLLAPSTVHFMQSFNNLTYPRCVVDVMRKCLLLYLRVGIRGSETTDVTQHDYRVKITFLQLSQIYQQYDRATRQKSFLIVLDSAPIWHRKATDIPSTVTEPLSWREEDSWYRQTSVTHNPNSLKNLPTNLKKLGHIIDLGRWNVFKISFAADLDPSFRRAGDTSHHLMLVADIFQDYNITIKDGSHFVENPDRPVPVWQWIDFSESKSNKASALLQDLGDQNYIHLSFRVRYQLEVCLSQGYLSEFTMTREFVEKIKDLGDDQAMKLLEFVATEKKQYLNPMKIFDLKFFKGVTDSKIPSYCCYMHTARVTPTTIYYNTPTVDISNRVVREWANKGAPGRFLRVRFTDERTEGRINASLGDSNDEIYTRVKRTLSNGITIGDRRYEFLAFGNSQFREHGAYFFAPDAGVSAATIRAWMGQFNHIRNVAKYAARLGQCFSTTRAFTGSSVQVAPCDDVIRNGFTFSDGVGKISKFLAQMVTSQHKIKTIAGDPPSAFQFRLGGAKGMLVVSLDPLPQEVHLRPSQQKFETNQAGLEIIRWSQFSLATLNRQLILVLSALDVPDQVFHKKLNSMLGGFHRAMGNDLKAIQLLQKYIDPNQTTLTLAQMVSDGFRRQEEPFVTTMLELWKSWHLKHLKEKAKIAIDQGANLLGVMDETGVLKGYFKNALPPGRASYAQKLAALPEIFVQVCRLDGGDEYEVIEGLCILARNPSLHPGDIRVVRAVNKPELQALRDVVVLPQTGDQDIASMCSGGDLDGDDYLVIWDPDLIPGKWFVESMDYKGTKAPDLDHDVTVDEITSFFVTYMKNDCLPRIAHAHLAWADRLPRGVWEEKCIHLAQLHSDAVDYNKSGAHARMTRSLDPKFWPHFMEKRYKRPSSIYKSIKILGQLYDAVVTPDFVPKLEKPFDSRILESPLAGASEAYMEYARELKAEFDMNMRQIMAQYEINTEFEVWSTFVLRHGFVIRDYKMQEDLGRIVGTLRRGFRHQCYDKVGRDGGNIPPLVIAMYRVTHEQVAAALEARRQEALQREDLSIVEVNSTEFPLISFPWIFPDVLGNVATGRARQAPVSEESEGGGSEKPIGDGVVYTHPQILKIVEGMDEGMQPKDVNEDTKPKAKVGSSSAAPDQELIARRRIDKTEPKPQEKDESVSFDEDDEGEGGVELGAAEDDKVEKKEAVPGDIVEREGDVRPSALDALINMIDS</sequence>
<dbReference type="Proteomes" id="UP000070168">
    <property type="component" value="Unassembled WGS sequence"/>
</dbReference>
<protein>
    <recommendedName>
        <fullName evidence="8">RNA-dependent RNA polymerase</fullName>
        <ecNumber evidence="8">2.7.7.48</ecNumber>
    </recommendedName>
</protein>
<feature type="compositionally biased region" description="Basic and acidic residues" evidence="9">
    <location>
        <begin position="1199"/>
        <end position="1210"/>
    </location>
</feature>
<feature type="compositionally biased region" description="Acidic residues" evidence="9">
    <location>
        <begin position="1245"/>
        <end position="1255"/>
    </location>
</feature>
<dbReference type="GO" id="GO:0031380">
    <property type="term" value="C:nuclear RNA-directed RNA polymerase complex"/>
    <property type="evidence" value="ECO:0007669"/>
    <property type="project" value="TreeGrafter"/>
</dbReference>
<keyword evidence="3 8" id="KW-0808">Transferase</keyword>
<keyword evidence="6" id="KW-0943">RNA-mediated gene silencing</keyword>
<evidence type="ECO:0000256" key="7">
    <source>
        <dbReference type="ARBA" id="ARBA00048744"/>
    </source>
</evidence>
<dbReference type="RefSeq" id="XP_040644633.1">
    <property type="nucleotide sequence ID" value="XM_040792666.1"/>
</dbReference>
<dbReference type="OMA" id="DDYLVIW"/>
<dbReference type="GO" id="GO:0003968">
    <property type="term" value="F:RNA-directed RNA polymerase activity"/>
    <property type="evidence" value="ECO:0007669"/>
    <property type="project" value="UniProtKB-KW"/>
</dbReference>
<feature type="domain" description="RDRP C-terminal head" evidence="11">
    <location>
        <begin position="1016"/>
        <end position="1156"/>
    </location>
</feature>
<comment type="caution">
    <text evidence="12">The sequence shown here is derived from an EMBL/GenBank/DDBJ whole genome shotgun (WGS) entry which is preliminary data.</text>
</comment>
<gene>
    <name evidence="12" type="ORF">PGRI_049530</name>
</gene>
<dbReference type="EC" id="2.7.7.48" evidence="8"/>
<organism evidence="12 13">
    <name type="scientific">Penicillium patulum</name>
    <name type="common">Penicillium griseofulvum</name>
    <dbReference type="NCBI Taxonomy" id="5078"/>
    <lineage>
        <taxon>Eukaryota</taxon>
        <taxon>Fungi</taxon>
        <taxon>Dikarya</taxon>
        <taxon>Ascomycota</taxon>
        <taxon>Pezizomycotina</taxon>
        <taxon>Eurotiomycetes</taxon>
        <taxon>Eurotiomycetidae</taxon>
        <taxon>Eurotiales</taxon>
        <taxon>Aspergillaceae</taxon>
        <taxon>Penicillium</taxon>
    </lineage>
</organism>
<dbReference type="GO" id="GO:0030422">
    <property type="term" value="P:siRNA processing"/>
    <property type="evidence" value="ECO:0007669"/>
    <property type="project" value="TreeGrafter"/>
</dbReference>
<comment type="catalytic activity">
    <reaction evidence="7 8">
        <text>RNA(n) + a ribonucleoside 5'-triphosphate = RNA(n+1) + diphosphate</text>
        <dbReference type="Rhea" id="RHEA:21248"/>
        <dbReference type="Rhea" id="RHEA-COMP:14527"/>
        <dbReference type="Rhea" id="RHEA-COMP:17342"/>
        <dbReference type="ChEBI" id="CHEBI:33019"/>
        <dbReference type="ChEBI" id="CHEBI:61557"/>
        <dbReference type="ChEBI" id="CHEBI:140395"/>
        <dbReference type="EC" id="2.7.7.48"/>
    </reaction>
</comment>
<dbReference type="STRING" id="5078.A0A135LAT6"/>
<feature type="domain" description="RDRP core" evidence="10">
    <location>
        <begin position="410"/>
        <end position="990"/>
    </location>
</feature>
<evidence type="ECO:0000256" key="3">
    <source>
        <dbReference type="ARBA" id="ARBA00022679"/>
    </source>
</evidence>
<evidence type="ECO:0000256" key="9">
    <source>
        <dbReference type="SAM" id="MobiDB-lite"/>
    </source>
</evidence>
<keyword evidence="13" id="KW-1185">Reference proteome</keyword>
<keyword evidence="4 8" id="KW-0548">Nucleotidyltransferase</keyword>
<dbReference type="PANTHER" id="PTHR23079">
    <property type="entry name" value="RNA-DEPENDENT RNA POLYMERASE"/>
    <property type="match status" value="1"/>
</dbReference>
<comment type="similarity">
    <text evidence="1 8">Belongs to the RdRP family.</text>
</comment>
<dbReference type="GeneID" id="63707966"/>
<dbReference type="PANTHER" id="PTHR23079:SF55">
    <property type="entry name" value="RNA-DIRECTED RNA POLYMERASE"/>
    <property type="match status" value="1"/>
</dbReference>
<evidence type="ECO:0000256" key="1">
    <source>
        <dbReference type="ARBA" id="ARBA00005762"/>
    </source>
</evidence>
<accession>A0A135LAT6</accession>
<evidence type="ECO:0000259" key="11">
    <source>
        <dbReference type="Pfam" id="PF26253"/>
    </source>
</evidence>
<dbReference type="GO" id="GO:0003723">
    <property type="term" value="F:RNA binding"/>
    <property type="evidence" value="ECO:0007669"/>
    <property type="project" value="UniProtKB-KW"/>
</dbReference>
<evidence type="ECO:0000259" key="10">
    <source>
        <dbReference type="Pfam" id="PF05183"/>
    </source>
</evidence>
<evidence type="ECO:0000313" key="12">
    <source>
        <dbReference type="EMBL" id="KXG46097.1"/>
    </source>
</evidence>
<dbReference type="InterPro" id="IPR058752">
    <property type="entry name" value="RDRP_C_head"/>
</dbReference>
<feature type="compositionally biased region" description="Basic and acidic residues" evidence="9">
    <location>
        <begin position="1225"/>
        <end position="1244"/>
    </location>
</feature>
<dbReference type="Pfam" id="PF26253">
    <property type="entry name" value="RdRP_head"/>
    <property type="match status" value="1"/>
</dbReference>
<dbReference type="EMBL" id="LHQR01000069">
    <property type="protein sequence ID" value="KXG46097.1"/>
    <property type="molecule type" value="Genomic_DNA"/>
</dbReference>
<name>A0A135LAT6_PENPA</name>
<evidence type="ECO:0000256" key="6">
    <source>
        <dbReference type="ARBA" id="ARBA00023158"/>
    </source>
</evidence>
<dbReference type="InterPro" id="IPR057596">
    <property type="entry name" value="RDRP_core"/>
</dbReference>
<dbReference type="OrthoDB" id="6513042at2759"/>
<feature type="region of interest" description="Disordered" evidence="9">
    <location>
        <begin position="1194"/>
        <end position="1282"/>
    </location>
</feature>
<evidence type="ECO:0000256" key="5">
    <source>
        <dbReference type="ARBA" id="ARBA00022884"/>
    </source>
</evidence>
<keyword evidence="2 8" id="KW-0696">RNA-directed RNA polymerase</keyword>
<evidence type="ECO:0000256" key="8">
    <source>
        <dbReference type="RuleBase" id="RU363098"/>
    </source>
</evidence>
<keyword evidence="5 8" id="KW-0694">RNA-binding</keyword>
<evidence type="ECO:0000256" key="4">
    <source>
        <dbReference type="ARBA" id="ARBA00022695"/>
    </source>
</evidence>